<gene>
    <name evidence="1" type="ORF">VP01_96g8</name>
</gene>
<dbReference type="VEuPathDB" id="FungiDB:VP01_96g8"/>
<comment type="caution">
    <text evidence="1">The sequence shown here is derived from an EMBL/GenBank/DDBJ whole genome shotgun (WGS) entry which is preliminary data.</text>
</comment>
<name>A0A0L6U6I3_9BASI</name>
<dbReference type="EMBL" id="LAVV01015381">
    <property type="protein sequence ID" value="KNZ43932.1"/>
    <property type="molecule type" value="Genomic_DNA"/>
</dbReference>
<protein>
    <submittedName>
        <fullName evidence="1">Uncharacterized protein</fullName>
    </submittedName>
</protein>
<accession>A0A0L6U6I3</accession>
<dbReference type="AlphaFoldDB" id="A0A0L6U6I3"/>
<reference evidence="1 2" key="1">
    <citation type="submission" date="2015-08" db="EMBL/GenBank/DDBJ databases">
        <title>Next Generation Sequencing and Analysis of the Genome of Puccinia sorghi L Schw, the Causal Agent of Maize Common Rust.</title>
        <authorList>
            <person name="Rochi L."/>
            <person name="Burguener G."/>
            <person name="Darino M."/>
            <person name="Turjanski A."/>
            <person name="Kreff E."/>
            <person name="Dieguez M.J."/>
            <person name="Sacco F."/>
        </authorList>
    </citation>
    <scope>NUCLEOTIDE SEQUENCE [LARGE SCALE GENOMIC DNA]</scope>
    <source>
        <strain evidence="1 2">RO10H11247</strain>
    </source>
</reference>
<organism evidence="1 2">
    <name type="scientific">Puccinia sorghi</name>
    <dbReference type="NCBI Taxonomy" id="27349"/>
    <lineage>
        <taxon>Eukaryota</taxon>
        <taxon>Fungi</taxon>
        <taxon>Dikarya</taxon>
        <taxon>Basidiomycota</taxon>
        <taxon>Pucciniomycotina</taxon>
        <taxon>Pucciniomycetes</taxon>
        <taxon>Pucciniales</taxon>
        <taxon>Pucciniaceae</taxon>
        <taxon>Puccinia</taxon>
    </lineage>
</organism>
<proteinExistence type="predicted"/>
<dbReference type="OrthoDB" id="2506803at2759"/>
<sequence length="385" mass="43073">MDSFEIDPSLPPYATFAPIPTNIGATKYPQQPAENTAIENSNMFRVLGIGPPMHFDCSISFTIYCSEKTKRNTTNWVALRQLSDLSVTFNTNNTMNWLTFQHLVADQCNNNYNYLFRMITKGTNTTPATMAWSVYILKSKKFPKKSPLHLFDEAYFGQFLNEIVSSKLTKGGVTIRMENPQKEIVRARKEDLLAKTMKRISARSQVTTTLRSGRAMGVSDVDSGDDSSDVEFDDLDVHIDEIYGKYGMNADYDCIHPSPGEYLFQFLILSIPYLANRDVDYCPSCLEVLAHTGVAKNAGHSACQGSSPPSSVHGSSPESLYGYLKFINISSHKLYNTLISNDIDNFHMFGSLTYEELQALSFSVGIISKLRSNVEKYKVNLAHSG</sequence>
<dbReference type="Proteomes" id="UP000037035">
    <property type="component" value="Unassembled WGS sequence"/>
</dbReference>
<evidence type="ECO:0000313" key="2">
    <source>
        <dbReference type="Proteomes" id="UP000037035"/>
    </source>
</evidence>
<keyword evidence="2" id="KW-1185">Reference proteome</keyword>
<evidence type="ECO:0000313" key="1">
    <source>
        <dbReference type="EMBL" id="KNZ43932.1"/>
    </source>
</evidence>